<evidence type="ECO:0000313" key="3">
    <source>
        <dbReference type="EMBL" id="HIZ22311.1"/>
    </source>
</evidence>
<name>A0A9D2DS20_9FIRM</name>
<dbReference type="InterPro" id="IPR010982">
    <property type="entry name" value="Lambda_DNA-bd_dom_sf"/>
</dbReference>
<feature type="domain" description="HTH cro/C1-type" evidence="2">
    <location>
        <begin position="10"/>
        <end position="64"/>
    </location>
</feature>
<dbReference type="InterPro" id="IPR001387">
    <property type="entry name" value="Cro/C1-type_HTH"/>
</dbReference>
<dbReference type="Gene3D" id="1.10.260.40">
    <property type="entry name" value="lambda repressor-like DNA-binding domains"/>
    <property type="match status" value="1"/>
</dbReference>
<gene>
    <name evidence="3" type="ORF">IAA21_05875</name>
</gene>
<dbReference type="CDD" id="cd00093">
    <property type="entry name" value="HTH_XRE"/>
    <property type="match status" value="1"/>
</dbReference>
<protein>
    <submittedName>
        <fullName evidence="3">Helix-turn-helix domain-containing protein</fullName>
    </submittedName>
</protein>
<dbReference type="PANTHER" id="PTHR46558">
    <property type="entry name" value="TRACRIPTIONAL REGULATORY PROTEIN-RELATED-RELATED"/>
    <property type="match status" value="1"/>
</dbReference>
<dbReference type="SUPFAM" id="SSF47413">
    <property type="entry name" value="lambda repressor-like DNA-binding domains"/>
    <property type="match status" value="1"/>
</dbReference>
<proteinExistence type="predicted"/>
<dbReference type="AlphaFoldDB" id="A0A9D2DS20"/>
<evidence type="ECO:0000259" key="2">
    <source>
        <dbReference type="PROSITE" id="PS50943"/>
    </source>
</evidence>
<comment type="caution">
    <text evidence="3">The sequence shown here is derived from an EMBL/GenBank/DDBJ whole genome shotgun (WGS) entry which is preliminary data.</text>
</comment>
<dbReference type="PANTHER" id="PTHR46558:SF11">
    <property type="entry name" value="HTH-TYPE TRANSCRIPTIONAL REGULATOR XRE"/>
    <property type="match status" value="1"/>
</dbReference>
<organism evidence="3 4">
    <name type="scientific">Candidatus Blautia faecigallinarum</name>
    <dbReference type="NCBI Taxonomy" id="2838488"/>
    <lineage>
        <taxon>Bacteria</taxon>
        <taxon>Bacillati</taxon>
        <taxon>Bacillota</taxon>
        <taxon>Clostridia</taxon>
        <taxon>Lachnospirales</taxon>
        <taxon>Lachnospiraceae</taxon>
        <taxon>Blautia</taxon>
    </lineage>
</organism>
<reference evidence="3" key="1">
    <citation type="journal article" date="2021" name="PeerJ">
        <title>Extensive microbial diversity within the chicken gut microbiome revealed by metagenomics and culture.</title>
        <authorList>
            <person name="Gilroy R."/>
            <person name="Ravi A."/>
            <person name="Getino M."/>
            <person name="Pursley I."/>
            <person name="Horton D.L."/>
            <person name="Alikhan N.F."/>
            <person name="Baker D."/>
            <person name="Gharbi K."/>
            <person name="Hall N."/>
            <person name="Watson M."/>
            <person name="Adriaenssens E.M."/>
            <person name="Foster-Nyarko E."/>
            <person name="Jarju S."/>
            <person name="Secka A."/>
            <person name="Antonio M."/>
            <person name="Oren A."/>
            <person name="Chaudhuri R.R."/>
            <person name="La Ragione R."/>
            <person name="Hildebrand F."/>
            <person name="Pallen M.J."/>
        </authorList>
    </citation>
    <scope>NUCLEOTIDE SEQUENCE</scope>
    <source>
        <strain evidence="3">14324</strain>
    </source>
</reference>
<evidence type="ECO:0000313" key="4">
    <source>
        <dbReference type="Proteomes" id="UP000824041"/>
    </source>
</evidence>
<dbReference type="PROSITE" id="PS50943">
    <property type="entry name" value="HTH_CROC1"/>
    <property type="match status" value="1"/>
</dbReference>
<keyword evidence="1" id="KW-0238">DNA-binding</keyword>
<evidence type="ECO:0000256" key="1">
    <source>
        <dbReference type="ARBA" id="ARBA00023125"/>
    </source>
</evidence>
<dbReference type="Pfam" id="PF01381">
    <property type="entry name" value="HTH_3"/>
    <property type="match status" value="1"/>
</dbReference>
<dbReference type="SMART" id="SM00530">
    <property type="entry name" value="HTH_XRE"/>
    <property type="match status" value="1"/>
</dbReference>
<dbReference type="EMBL" id="DXBU01000084">
    <property type="protein sequence ID" value="HIZ22311.1"/>
    <property type="molecule type" value="Genomic_DNA"/>
</dbReference>
<dbReference type="GO" id="GO:0003677">
    <property type="term" value="F:DNA binding"/>
    <property type="evidence" value="ECO:0007669"/>
    <property type="project" value="UniProtKB-KW"/>
</dbReference>
<sequence length="374" mass="44001">MNELNISSILLKCRKEKGVTQEAVASYVGVSKASVSKWEKGVSYPDITLLPLLANYFQISIDELIGYRPQLEDQEIWRLYREFSEKFALRPFEEAVKETREYQRKYDACHPFLFALAQLYLNYSVNAPSKEQGEQLLAEAEHFCKRIQKESKDTLLKKDALSMEAFIHLLNKKPERALELLGTRIRAKLPSEQLMIQAHQMLGEKERAMRMLQGILYQNLVETMDYLGTYIDLSEEENKKEEGIQRLQDFLRIFSLKQLIPHKTMGIYLYFALFYAERKNKEKAVHWLEEFTELIEQEKEHFTIHGDFFFDRMEKALLEMGLGNQLPRSSEIIRREILPAVAENPAFYFLKEDPRYLNIIKRIKTALEKEAYGE</sequence>
<reference evidence="3" key="2">
    <citation type="submission" date="2021-04" db="EMBL/GenBank/DDBJ databases">
        <authorList>
            <person name="Gilroy R."/>
        </authorList>
    </citation>
    <scope>NUCLEOTIDE SEQUENCE</scope>
    <source>
        <strain evidence="3">14324</strain>
    </source>
</reference>
<dbReference type="Proteomes" id="UP000824041">
    <property type="component" value="Unassembled WGS sequence"/>
</dbReference>
<accession>A0A9D2DS20</accession>